<dbReference type="RefSeq" id="WP_341372791.1">
    <property type="nucleotide sequence ID" value="NZ_JBBUTF010000003.1"/>
</dbReference>
<gene>
    <name evidence="2" type="ORF">AACH11_03415</name>
</gene>
<organism evidence="2 3">
    <name type="scientific">Pseudaquabacterium rugosum</name>
    <dbReference type="NCBI Taxonomy" id="2984194"/>
    <lineage>
        <taxon>Bacteria</taxon>
        <taxon>Pseudomonadati</taxon>
        <taxon>Pseudomonadota</taxon>
        <taxon>Betaproteobacteria</taxon>
        <taxon>Burkholderiales</taxon>
        <taxon>Sphaerotilaceae</taxon>
        <taxon>Pseudaquabacterium</taxon>
    </lineage>
</organism>
<feature type="region of interest" description="Disordered" evidence="1">
    <location>
        <begin position="110"/>
        <end position="137"/>
    </location>
</feature>
<keyword evidence="3" id="KW-1185">Reference proteome</keyword>
<feature type="compositionally biased region" description="Gly residues" evidence="1">
    <location>
        <begin position="112"/>
        <end position="123"/>
    </location>
</feature>
<evidence type="ECO:0000256" key="1">
    <source>
        <dbReference type="SAM" id="MobiDB-lite"/>
    </source>
</evidence>
<accession>A0ABU9B623</accession>
<proteinExistence type="predicted"/>
<dbReference type="EMBL" id="JBBUTF010000003">
    <property type="protein sequence ID" value="MEK8025008.1"/>
    <property type="molecule type" value="Genomic_DNA"/>
</dbReference>
<dbReference type="InterPro" id="IPR049886">
    <property type="entry name" value="CFI_box_CTERM_dom"/>
</dbReference>
<comment type="caution">
    <text evidence="2">The sequence shown here is derived from an EMBL/GenBank/DDBJ whole genome shotgun (WGS) entry which is preliminary data.</text>
</comment>
<protein>
    <submittedName>
        <fullName evidence="2">CFI-box-CTERM domain-containing protein</fullName>
    </submittedName>
</protein>
<evidence type="ECO:0000313" key="2">
    <source>
        <dbReference type="EMBL" id="MEK8025008.1"/>
    </source>
</evidence>
<evidence type="ECO:0000313" key="3">
    <source>
        <dbReference type="Proteomes" id="UP001368500"/>
    </source>
</evidence>
<sequence>MFGTNNGIDLNALLSQGAVGLLGGGPQAAAATTPMSGLLGAAQSQQARSVGLGRFGASGSPLVAPTAQAQTYAPRQLPTIADRVASINQANAAQAAAAAAAAASASAAAGDAGSGGQDAGGASSGSTASGGASLSSPWGTSIGADGRAVANTVSDQRASTFGGLLGAVFGAAPLGSLAGVALNTALNSSAKGAADVENLDIDSLRDAQKAYEAQPDDAAQQAAVEAAAAADVATGGGQGADPGGMLGGTLGDFGDLGSQLGSSLGGLGDIGNLGDTSGLGGAADLGQYGSESGGGSSSSGESSCFLTTAAVHCLGLPDNCDELQTLRAFRDRVMCATPEGAADVATYYATAPGVVRAVDARQDAALVWRRMWAAYIVPAVAAIRAGDDAGAYRIYRRCAAWAARQAFPSGDSQTS</sequence>
<dbReference type="NCBIfam" id="NF041770">
    <property type="entry name" value="CFI_box_CTERM"/>
    <property type="match status" value="1"/>
</dbReference>
<reference evidence="2 3" key="1">
    <citation type="submission" date="2024-04" db="EMBL/GenBank/DDBJ databases">
        <title>Novel species of the genus Ideonella isolated from streams.</title>
        <authorList>
            <person name="Lu H."/>
        </authorList>
    </citation>
    <scope>NUCLEOTIDE SEQUENCE [LARGE SCALE GENOMIC DNA]</scope>
    <source>
        <strain evidence="2 3">BYS139W</strain>
    </source>
</reference>
<feature type="compositionally biased region" description="Low complexity" evidence="1">
    <location>
        <begin position="124"/>
        <end position="133"/>
    </location>
</feature>
<dbReference type="Proteomes" id="UP001368500">
    <property type="component" value="Unassembled WGS sequence"/>
</dbReference>
<name>A0ABU9B623_9BURK</name>